<evidence type="ECO:0000313" key="2">
    <source>
        <dbReference type="Proteomes" id="UP000258309"/>
    </source>
</evidence>
<dbReference type="AlphaFoldDB" id="A0A3E2GU61"/>
<comment type="caution">
    <text evidence="1">The sequence shown here is derived from an EMBL/GenBank/DDBJ whole genome shotgun (WGS) entry which is preliminary data.</text>
</comment>
<dbReference type="EMBL" id="NCSJ02000430">
    <property type="protein sequence ID" value="RFU24572.1"/>
    <property type="molecule type" value="Genomic_DNA"/>
</dbReference>
<accession>A0A3E2GU61</accession>
<name>A0A3E2GU61_SCYLI</name>
<keyword evidence="2" id="KW-1185">Reference proteome</keyword>
<feature type="non-terminal residue" evidence="1">
    <location>
        <position position="162"/>
    </location>
</feature>
<reference evidence="1 2" key="1">
    <citation type="submission" date="2018-05" db="EMBL/GenBank/DDBJ databases">
        <title>Draft genome sequence of Scytalidium lignicola DSM 105466, a ubiquitous saprotrophic fungus.</title>
        <authorList>
            <person name="Buettner E."/>
            <person name="Gebauer A.M."/>
            <person name="Hofrichter M."/>
            <person name="Liers C."/>
            <person name="Kellner H."/>
        </authorList>
    </citation>
    <scope>NUCLEOTIDE SEQUENCE [LARGE SCALE GENOMIC DNA]</scope>
    <source>
        <strain evidence="1 2">DSM 105466</strain>
    </source>
</reference>
<gene>
    <name evidence="1" type="ORF">B7463_g11770</name>
</gene>
<sequence>MDSTAHSPVDVFFSVLQVDIHHLLHLAPSGSEETDVVAAIVAQMKQKASIFRFYYRPFVAGRSNQRSRKAPQASSLLAMDWNGAPEISDFRGLRRLPPQPISAPRLPQLHPLWVPCGADEPLPAQGFDHHVAAFGIDNKIFQPHLRLEKQMRKVFFGHGDFV</sequence>
<proteinExistence type="predicted"/>
<dbReference type="Proteomes" id="UP000258309">
    <property type="component" value="Unassembled WGS sequence"/>
</dbReference>
<organism evidence="1 2">
    <name type="scientific">Scytalidium lignicola</name>
    <name type="common">Hyphomycete</name>
    <dbReference type="NCBI Taxonomy" id="5539"/>
    <lineage>
        <taxon>Eukaryota</taxon>
        <taxon>Fungi</taxon>
        <taxon>Dikarya</taxon>
        <taxon>Ascomycota</taxon>
        <taxon>Pezizomycotina</taxon>
        <taxon>Leotiomycetes</taxon>
        <taxon>Leotiomycetes incertae sedis</taxon>
        <taxon>Scytalidium</taxon>
    </lineage>
</organism>
<protein>
    <submittedName>
        <fullName evidence="1">Uncharacterized protein</fullName>
    </submittedName>
</protein>
<feature type="non-terminal residue" evidence="1">
    <location>
        <position position="1"/>
    </location>
</feature>
<evidence type="ECO:0000313" key="1">
    <source>
        <dbReference type="EMBL" id="RFU24572.1"/>
    </source>
</evidence>